<dbReference type="PANTHER" id="PTHR15598:SF5">
    <property type="entry name" value="ENHANCER OF MRNA-DECAPPING PROTEIN 4"/>
    <property type="match status" value="1"/>
</dbReference>
<evidence type="ECO:0000313" key="6">
    <source>
        <dbReference type="EMBL" id="JAP86377.1"/>
    </source>
</evidence>
<comment type="subcellular location">
    <subcellularLocation>
        <location evidence="1">Cytoplasm</location>
    </subcellularLocation>
</comment>
<evidence type="ECO:0000256" key="2">
    <source>
        <dbReference type="ARBA" id="ARBA00022490"/>
    </source>
</evidence>
<feature type="domain" description="Enhancer of mRNA-decapping protein 4 C-terminal" evidence="5">
    <location>
        <begin position="2"/>
        <end position="110"/>
    </location>
</feature>
<sequence>MAFLQALSVADPAIVVSTCEMVCPTIAIGKDPCPLEQPVLLSLIELLCADLATRTAIKLKYLEEAVLSLNGENTVTPERRNAVLMRLFQKIKELLKQSPPHDMERVAKRLILVTQSALNC</sequence>
<keyword evidence="4" id="KW-0677">Repeat</keyword>
<dbReference type="GO" id="GO:0031087">
    <property type="term" value="P:deadenylation-independent decapping of nuclear-transcribed mRNA"/>
    <property type="evidence" value="ECO:0007669"/>
    <property type="project" value="InterPro"/>
</dbReference>
<protein>
    <submittedName>
        <fullName evidence="6">Enhancer of mRNA-decapping protein 4</fullName>
    </submittedName>
</protein>
<accession>A0A131Z4Z1</accession>
<dbReference type="InterPro" id="IPR044938">
    <property type="entry name" value="EDC4_C_sf"/>
</dbReference>
<dbReference type="PANTHER" id="PTHR15598">
    <property type="entry name" value="ENHANCER OF MRNA-DECAPPING PROTEIN 4"/>
    <property type="match status" value="1"/>
</dbReference>
<keyword evidence="3" id="KW-0853">WD repeat</keyword>
<dbReference type="Gene3D" id="1.10.220.100">
    <property type="entry name" value="conserved c-terminal region of ge- 1"/>
    <property type="match status" value="1"/>
</dbReference>
<dbReference type="Pfam" id="PF21289">
    <property type="entry name" value="EDC4_C"/>
    <property type="match status" value="1"/>
</dbReference>
<evidence type="ECO:0000256" key="1">
    <source>
        <dbReference type="ARBA" id="ARBA00004496"/>
    </source>
</evidence>
<evidence type="ECO:0000256" key="4">
    <source>
        <dbReference type="ARBA" id="ARBA00022737"/>
    </source>
</evidence>
<name>A0A131Z4Z1_RHIAP</name>
<dbReference type="GO" id="GO:0000932">
    <property type="term" value="C:P-body"/>
    <property type="evidence" value="ECO:0007669"/>
    <property type="project" value="TreeGrafter"/>
</dbReference>
<evidence type="ECO:0000256" key="3">
    <source>
        <dbReference type="ARBA" id="ARBA00022574"/>
    </source>
</evidence>
<proteinExistence type="predicted"/>
<dbReference type="EMBL" id="GEDV01002180">
    <property type="protein sequence ID" value="JAP86377.1"/>
    <property type="molecule type" value="Transcribed_RNA"/>
</dbReference>
<organism evidence="6">
    <name type="scientific">Rhipicephalus appendiculatus</name>
    <name type="common">Brown ear tick</name>
    <dbReference type="NCBI Taxonomy" id="34631"/>
    <lineage>
        <taxon>Eukaryota</taxon>
        <taxon>Metazoa</taxon>
        <taxon>Ecdysozoa</taxon>
        <taxon>Arthropoda</taxon>
        <taxon>Chelicerata</taxon>
        <taxon>Arachnida</taxon>
        <taxon>Acari</taxon>
        <taxon>Parasitiformes</taxon>
        <taxon>Ixodida</taxon>
        <taxon>Ixodoidea</taxon>
        <taxon>Ixodidae</taxon>
        <taxon>Rhipicephalinae</taxon>
        <taxon>Rhipicephalus</taxon>
        <taxon>Rhipicephalus</taxon>
    </lineage>
</organism>
<dbReference type="InterPro" id="IPR045152">
    <property type="entry name" value="EDC4-like"/>
</dbReference>
<evidence type="ECO:0000259" key="5">
    <source>
        <dbReference type="Pfam" id="PF21289"/>
    </source>
</evidence>
<reference evidence="6" key="1">
    <citation type="journal article" date="2016" name="Ticks Tick Borne Dis.">
        <title>De novo assembly and annotation of the salivary gland transcriptome of Rhipicephalus appendiculatus male and female ticks during blood feeding.</title>
        <authorList>
            <person name="de Castro M.H."/>
            <person name="de Klerk D."/>
            <person name="Pienaar R."/>
            <person name="Latif A.A."/>
            <person name="Rees D.J."/>
            <person name="Mans B.J."/>
        </authorList>
    </citation>
    <scope>NUCLEOTIDE SEQUENCE</scope>
    <source>
        <tissue evidence="6">Salivary glands</tissue>
    </source>
</reference>
<dbReference type="AlphaFoldDB" id="A0A131Z4Z1"/>
<dbReference type="InterPro" id="IPR049404">
    <property type="entry name" value="EDC4_C"/>
</dbReference>
<keyword evidence="2" id="KW-0963">Cytoplasm</keyword>